<dbReference type="Gene3D" id="2.60.120.260">
    <property type="entry name" value="Galactose-binding domain-like"/>
    <property type="match status" value="1"/>
</dbReference>
<organism evidence="9 10">
    <name type="scientific">Mesorhizobium intechi</name>
    <dbReference type="NCBI Taxonomy" id="537601"/>
    <lineage>
        <taxon>Bacteria</taxon>
        <taxon>Pseudomonadati</taxon>
        <taxon>Pseudomonadota</taxon>
        <taxon>Alphaproteobacteria</taxon>
        <taxon>Hyphomicrobiales</taxon>
        <taxon>Phyllobacteriaceae</taxon>
        <taxon>Mesorhizobium</taxon>
    </lineage>
</organism>
<comment type="caution">
    <text evidence="9">The sequence shown here is derived from an EMBL/GenBank/DDBJ whole genome shotgun (WGS) entry which is preliminary data.</text>
</comment>
<name>A0A8T9ARS1_9HYPH</name>
<accession>A0A8T9ARS1</accession>
<dbReference type="EMBL" id="PNOT02000197">
    <property type="protein sequence ID" value="TSE09078.1"/>
    <property type="molecule type" value="Genomic_DNA"/>
</dbReference>
<comment type="similarity">
    <text evidence="2">Belongs to the fucolectin family.</text>
</comment>
<dbReference type="PANTHER" id="PTHR45713">
    <property type="entry name" value="FTP DOMAIN-CONTAINING PROTEIN"/>
    <property type="match status" value="1"/>
</dbReference>
<keyword evidence="10" id="KW-1185">Reference proteome</keyword>
<dbReference type="PANTHER" id="PTHR45713:SF6">
    <property type="entry name" value="F5_8 TYPE C DOMAIN-CONTAINING PROTEIN"/>
    <property type="match status" value="1"/>
</dbReference>
<dbReference type="Pfam" id="PF00754">
    <property type="entry name" value="F5_F8_type_C"/>
    <property type="match status" value="1"/>
</dbReference>
<evidence type="ECO:0000256" key="4">
    <source>
        <dbReference type="ARBA" id="ARBA00022723"/>
    </source>
</evidence>
<feature type="domain" description="F5/8 type C" evidence="8">
    <location>
        <begin position="395"/>
        <end position="545"/>
    </location>
</feature>
<dbReference type="AlphaFoldDB" id="A0A8T9ARS1"/>
<evidence type="ECO:0000256" key="6">
    <source>
        <dbReference type="ARBA" id="ARBA00022837"/>
    </source>
</evidence>
<dbReference type="InterPro" id="IPR051941">
    <property type="entry name" value="BG_Antigen-Binding_Lectin"/>
</dbReference>
<keyword evidence="5" id="KW-0430">Lectin</keyword>
<dbReference type="InterPro" id="IPR008979">
    <property type="entry name" value="Galactose-bd-like_sf"/>
</dbReference>
<evidence type="ECO:0000256" key="1">
    <source>
        <dbReference type="ARBA" id="ARBA00002219"/>
    </source>
</evidence>
<evidence type="ECO:0000256" key="2">
    <source>
        <dbReference type="ARBA" id="ARBA00010147"/>
    </source>
</evidence>
<dbReference type="GO" id="GO:0046872">
    <property type="term" value="F:metal ion binding"/>
    <property type="evidence" value="ECO:0007669"/>
    <property type="project" value="UniProtKB-KW"/>
</dbReference>
<dbReference type="InterPro" id="IPR006585">
    <property type="entry name" value="FTP1"/>
</dbReference>
<dbReference type="GO" id="GO:0042806">
    <property type="term" value="F:fucose binding"/>
    <property type="evidence" value="ECO:0007669"/>
    <property type="project" value="UniProtKB-ARBA"/>
</dbReference>
<evidence type="ECO:0000256" key="5">
    <source>
        <dbReference type="ARBA" id="ARBA00022734"/>
    </source>
</evidence>
<evidence type="ECO:0000313" key="10">
    <source>
        <dbReference type="Proteomes" id="UP000235507"/>
    </source>
</evidence>
<comment type="subunit">
    <text evidence="3">Homotrimer.</text>
</comment>
<protein>
    <recommendedName>
        <fullName evidence="8">F5/8 type C domain-containing protein</fullName>
    </recommendedName>
</protein>
<dbReference type="SUPFAM" id="SSF49785">
    <property type="entry name" value="Galactose-binding domain-like"/>
    <property type="match status" value="1"/>
</dbReference>
<proteinExistence type="inferred from homology"/>
<keyword evidence="7" id="KW-1015">Disulfide bond</keyword>
<sequence length="557" mass="63845">MGGTFRKANMIITHRACSMTQLTQDNYFTRKRVIVMRHRGNLANKMIQYMGALAISKRIANCSIVNVSIPEWDIEIPDNTQNERFFDNIDLWTWDAFRPHINEICLLANRSESVRVMMADHLQRMEFLEPPHLYQPLFPYSPPSRRIGESDLLINVRTAEILQGVSHYPLLPIEFYEDVVASTGLNPVFVGQLGDSEYVRQLKSRFPKATFYDSQGARADFDLIRSAKNIVVAVSTFSWLAAWLSRAQTIFLPLSGFYNPAHHREIDLLPVDDIRYRYFLFPLNYGLPEEQSLEYHHRVSGRWKEISRNQVALLKTAAPFLRVPRENYDNGLPTRNAQGSAITFDSVWYAHRYIDAAMEISEGWFEDPLHHYLEVGRLRGYQPVRQFDGQPPIDLSLPNLALNKRATQSSLSRWSIGSTLEEDAGNAVNGDPAKALGFHTENAENPWWMVDLGELCHVFAIRLFNRDRVPEWLQRRASPIIVEASDDGESWKRIFSTDPGQIFGGYSAGMPLVWSSGTPVETRYVRISIPRKEYLHLSEVEIYGLQRPTVAIHGTGE</sequence>
<dbReference type="InterPro" id="IPR000421">
    <property type="entry name" value="FA58C"/>
</dbReference>
<evidence type="ECO:0000259" key="8">
    <source>
        <dbReference type="PROSITE" id="PS50022"/>
    </source>
</evidence>
<gene>
    <name evidence="9" type="ORF">C1D09_016520</name>
</gene>
<dbReference type="Proteomes" id="UP000235507">
    <property type="component" value="Unassembled WGS sequence"/>
</dbReference>
<dbReference type="SMART" id="SM00607">
    <property type="entry name" value="FTP"/>
    <property type="match status" value="1"/>
</dbReference>
<reference evidence="9" key="1">
    <citation type="submission" date="2019-07" db="EMBL/GenBank/DDBJ databases">
        <title>Mesorhizobum intechiensis sp. nov. isolated from nodules of Lotus tenuis growing in lowlands of the Flooding Pampa, Argentina.</title>
        <authorList>
            <person name="Estrella M.J."/>
            <person name="Torres Tejerizo G.A."/>
            <person name="Cumpa Velazquez L.M."/>
            <person name="Fontana F."/>
            <person name="Hansen L."/>
            <person name="Pistorio M."/>
            <person name="Sannazzaro A.I."/>
        </authorList>
    </citation>
    <scope>NUCLEOTIDE SEQUENCE</scope>
    <source>
        <strain evidence="9">BD68</strain>
    </source>
</reference>
<keyword evidence="4" id="KW-0479">Metal-binding</keyword>
<dbReference type="PROSITE" id="PS50022">
    <property type="entry name" value="FA58C_3"/>
    <property type="match status" value="1"/>
</dbReference>
<dbReference type="GO" id="GO:0010185">
    <property type="term" value="P:regulation of cellular defense response"/>
    <property type="evidence" value="ECO:0007669"/>
    <property type="project" value="UniProtKB-ARBA"/>
</dbReference>
<evidence type="ECO:0000256" key="7">
    <source>
        <dbReference type="ARBA" id="ARBA00023157"/>
    </source>
</evidence>
<evidence type="ECO:0000313" key="9">
    <source>
        <dbReference type="EMBL" id="TSE09078.1"/>
    </source>
</evidence>
<keyword evidence="6" id="KW-0106">Calcium</keyword>
<comment type="function">
    <text evidence="1">Acts as a defensive agent. Recognizes blood group fucosylated oligosaccharides including A, B, H and Lewis B-type antigens. Does not recognize Lewis A antigen and has low affinity for monovalent haptens.</text>
</comment>
<evidence type="ECO:0000256" key="3">
    <source>
        <dbReference type="ARBA" id="ARBA00011233"/>
    </source>
</evidence>